<feature type="chain" id="PRO_5016396713" evidence="1">
    <location>
        <begin position="31"/>
        <end position="147"/>
    </location>
</feature>
<sequence length="147" mass="15601">MFYPLITPRIMFKQVFGVLLAALVSHGAWAQAAPTQPVLATASGGPVVPAPAAPNVEAYVRTATTTKGSELDFDKMLATKKQTVFLHNGSMYSKREYALVLWGLRVKALGVASAERACALYAGATNRSLSPAEKQALTDGFESGTPE</sequence>
<dbReference type="Proteomes" id="UP000248553">
    <property type="component" value="Unassembled WGS sequence"/>
</dbReference>
<keyword evidence="3" id="KW-1185">Reference proteome</keyword>
<keyword evidence="1" id="KW-0732">Signal</keyword>
<feature type="signal peptide" evidence="1">
    <location>
        <begin position="1"/>
        <end position="30"/>
    </location>
</feature>
<protein>
    <submittedName>
        <fullName evidence="2">Uncharacterized protein</fullName>
    </submittedName>
</protein>
<dbReference type="AlphaFoldDB" id="A0A328BSR5"/>
<organism evidence="2 3">
    <name type="scientific">Hymenobacter edaphi</name>
    <dbReference type="NCBI Taxonomy" id="2211146"/>
    <lineage>
        <taxon>Bacteria</taxon>
        <taxon>Pseudomonadati</taxon>
        <taxon>Bacteroidota</taxon>
        <taxon>Cytophagia</taxon>
        <taxon>Cytophagales</taxon>
        <taxon>Hymenobacteraceae</taxon>
        <taxon>Hymenobacter</taxon>
    </lineage>
</organism>
<evidence type="ECO:0000313" key="3">
    <source>
        <dbReference type="Proteomes" id="UP000248553"/>
    </source>
</evidence>
<dbReference type="EMBL" id="QHKM01000001">
    <property type="protein sequence ID" value="RAK69725.1"/>
    <property type="molecule type" value="Genomic_DNA"/>
</dbReference>
<reference evidence="3" key="1">
    <citation type="submission" date="2018-05" db="EMBL/GenBank/DDBJ databases">
        <authorList>
            <person name="Nie L."/>
        </authorList>
    </citation>
    <scope>NUCLEOTIDE SEQUENCE [LARGE SCALE GENOMIC DNA]</scope>
    <source>
        <strain evidence="3">NL</strain>
    </source>
</reference>
<evidence type="ECO:0000313" key="2">
    <source>
        <dbReference type="EMBL" id="RAK69725.1"/>
    </source>
</evidence>
<accession>A0A328BSR5</accession>
<comment type="caution">
    <text evidence="2">The sequence shown here is derived from an EMBL/GenBank/DDBJ whole genome shotgun (WGS) entry which is preliminary data.</text>
</comment>
<name>A0A328BSR5_9BACT</name>
<gene>
    <name evidence="2" type="ORF">DLM85_02400</name>
</gene>
<evidence type="ECO:0000256" key="1">
    <source>
        <dbReference type="SAM" id="SignalP"/>
    </source>
</evidence>
<proteinExistence type="predicted"/>